<dbReference type="Gene3D" id="1.10.287.110">
    <property type="entry name" value="DnaJ domain"/>
    <property type="match status" value="1"/>
</dbReference>
<feature type="region of interest" description="Disordered" evidence="2">
    <location>
        <begin position="616"/>
        <end position="658"/>
    </location>
</feature>
<dbReference type="OMA" id="RMMSAVE"/>
<evidence type="ECO:0000256" key="2">
    <source>
        <dbReference type="SAM" id="MobiDB-lite"/>
    </source>
</evidence>
<dbReference type="InterPro" id="IPR001623">
    <property type="entry name" value="DnaJ_domain"/>
</dbReference>
<feature type="coiled-coil region" evidence="1">
    <location>
        <begin position="524"/>
        <end position="563"/>
    </location>
</feature>
<keyword evidence="5" id="KW-1185">Reference proteome</keyword>
<accession>D8LB23</accession>
<evidence type="ECO:0000313" key="5">
    <source>
        <dbReference type="Proteomes" id="UP000002630"/>
    </source>
</evidence>
<sequence length="658" mass="69615">MAWLQVRPYVAPRAACVTAVVLALQAMLACGFGPSTWMVPRKCDTESLRRGGSWPEWGSRELAQQGRPSADHIANVAGKRKRRVRMMSAVEAGAAGMNNDAGMLGGGRAAASGSGSKKKDPGAGAMDPVVTEADEVDYYAALGLKVGATPTEIKNAYRKIAMRVHPDTKDGINNRDIFESTTAAYEVLSDPGKKSTYDQGLAMRSFVDKVKAGKWGNVMSAVASLGAAATSVGVSAGVAAAEPLAKDLARGLEELTGSVEVDPITRKQQVANRAKLEAERKRGAFERRAEEFSTEASKLEETMKTQLEEQKEWNKALVERRIEVASARKSLESTESITKEAAEVASDRKASELAAAEKARRSRAAREEFLQASANSEKKVSTAEATVTAAERRLWEALKTLDTARHMLALTYEEATALEGTRDQVMADTASAEGVFEEAKEATLESKAALSQQRTDLAALQREFRESSRREEQAMAKIKELGDAAESIGARALRNRKSAEESKVAARREAGAIDAAARQESRLAAEAVAAKAKLEAAAAAAQEEKAKRDRAEAARAAAEAVERARLAEQAAGAAAEAAIKAATAARQATLEAVAAAEKGENPETIGEMAPEHRAFESISSSTVDAAGGGEHAPEDPAAGEPGVETLASSGTAVVPDPR</sequence>
<dbReference type="PROSITE" id="PS51257">
    <property type="entry name" value="PROKAR_LIPOPROTEIN"/>
    <property type="match status" value="1"/>
</dbReference>
<feature type="domain" description="J" evidence="3">
    <location>
        <begin position="137"/>
        <end position="201"/>
    </location>
</feature>
<dbReference type="Pfam" id="PF00226">
    <property type="entry name" value="DnaJ"/>
    <property type="match status" value="1"/>
</dbReference>
<dbReference type="AlphaFoldDB" id="D8LB23"/>
<dbReference type="InParanoid" id="D8LB23"/>
<dbReference type="EMBL" id="FN647682">
    <property type="protein sequence ID" value="CBN76532.1"/>
    <property type="molecule type" value="Genomic_DNA"/>
</dbReference>
<dbReference type="SMART" id="SM00271">
    <property type="entry name" value="DnaJ"/>
    <property type="match status" value="1"/>
</dbReference>
<protein>
    <submittedName>
        <fullName evidence="4">Heat shock protein 40 like protein/ DnaJ domain containing protein</fullName>
    </submittedName>
</protein>
<keyword evidence="4" id="KW-0346">Stress response</keyword>
<gene>
    <name evidence="4" type="ORF">Esi_0000_0197</name>
</gene>
<dbReference type="InterPro" id="IPR036869">
    <property type="entry name" value="J_dom_sf"/>
</dbReference>
<dbReference type="PROSITE" id="PS50076">
    <property type="entry name" value="DNAJ_2"/>
    <property type="match status" value="1"/>
</dbReference>
<dbReference type="OrthoDB" id="10250354at2759"/>
<dbReference type="CDD" id="cd06257">
    <property type="entry name" value="DnaJ"/>
    <property type="match status" value="1"/>
</dbReference>
<dbReference type="EMBL" id="FN649726">
    <property type="protein sequence ID" value="CBN76532.1"/>
    <property type="molecule type" value="Genomic_DNA"/>
</dbReference>
<dbReference type="PANTHER" id="PTHR44743">
    <property type="entry name" value="PUTATIVE, EXPRESSED-RELATED"/>
    <property type="match status" value="1"/>
</dbReference>
<proteinExistence type="predicted"/>
<dbReference type="STRING" id="2880.D8LB23"/>
<dbReference type="SUPFAM" id="SSF46565">
    <property type="entry name" value="Chaperone J-domain"/>
    <property type="match status" value="1"/>
</dbReference>
<feature type="region of interest" description="Disordered" evidence="2">
    <location>
        <begin position="490"/>
        <end position="510"/>
    </location>
</feature>
<evidence type="ECO:0000259" key="3">
    <source>
        <dbReference type="PROSITE" id="PS50076"/>
    </source>
</evidence>
<feature type="compositionally biased region" description="Basic and acidic residues" evidence="2">
    <location>
        <begin position="497"/>
        <end position="510"/>
    </location>
</feature>
<dbReference type="eggNOG" id="KOG0691">
    <property type="taxonomic scope" value="Eukaryota"/>
</dbReference>
<dbReference type="Proteomes" id="UP000002630">
    <property type="component" value="Linkage Group LG01"/>
</dbReference>
<evidence type="ECO:0000313" key="4">
    <source>
        <dbReference type="EMBL" id="CBN76532.1"/>
    </source>
</evidence>
<keyword evidence="1" id="KW-0175">Coiled coil</keyword>
<name>D8LB23_ECTSI</name>
<evidence type="ECO:0000256" key="1">
    <source>
        <dbReference type="SAM" id="Coils"/>
    </source>
</evidence>
<feature type="coiled-coil region" evidence="1">
    <location>
        <begin position="282"/>
        <end position="316"/>
    </location>
</feature>
<feature type="coiled-coil region" evidence="1">
    <location>
        <begin position="450"/>
        <end position="477"/>
    </location>
</feature>
<dbReference type="PANTHER" id="PTHR44743:SF10">
    <property type="entry name" value="J DOMAIN-CONTAINING PROTEIN"/>
    <property type="match status" value="1"/>
</dbReference>
<organism evidence="4 5">
    <name type="scientific">Ectocarpus siliculosus</name>
    <name type="common">Brown alga</name>
    <name type="synonym">Conferva siliculosa</name>
    <dbReference type="NCBI Taxonomy" id="2880"/>
    <lineage>
        <taxon>Eukaryota</taxon>
        <taxon>Sar</taxon>
        <taxon>Stramenopiles</taxon>
        <taxon>Ochrophyta</taxon>
        <taxon>PX clade</taxon>
        <taxon>Phaeophyceae</taxon>
        <taxon>Ectocarpales</taxon>
        <taxon>Ectocarpaceae</taxon>
        <taxon>Ectocarpus</taxon>
    </lineage>
</organism>
<reference evidence="4 5" key="1">
    <citation type="journal article" date="2010" name="Nature">
        <title>The Ectocarpus genome and the independent evolution of multicellularity in brown algae.</title>
        <authorList>
            <person name="Cock J.M."/>
            <person name="Sterck L."/>
            <person name="Rouze P."/>
            <person name="Scornet D."/>
            <person name="Allen A.E."/>
            <person name="Amoutzias G."/>
            <person name="Anthouard V."/>
            <person name="Artiguenave F."/>
            <person name="Aury J.M."/>
            <person name="Badger J.H."/>
            <person name="Beszteri B."/>
            <person name="Billiau K."/>
            <person name="Bonnet E."/>
            <person name="Bothwell J.H."/>
            <person name="Bowler C."/>
            <person name="Boyen C."/>
            <person name="Brownlee C."/>
            <person name="Carrano C.J."/>
            <person name="Charrier B."/>
            <person name="Cho G.Y."/>
            <person name="Coelho S.M."/>
            <person name="Collen J."/>
            <person name="Corre E."/>
            <person name="Da Silva C."/>
            <person name="Delage L."/>
            <person name="Delaroque N."/>
            <person name="Dittami S.M."/>
            <person name="Doulbeau S."/>
            <person name="Elias M."/>
            <person name="Farnham G."/>
            <person name="Gachon C.M."/>
            <person name="Gschloessl B."/>
            <person name="Heesch S."/>
            <person name="Jabbari K."/>
            <person name="Jubin C."/>
            <person name="Kawai H."/>
            <person name="Kimura K."/>
            <person name="Kloareg B."/>
            <person name="Kupper F.C."/>
            <person name="Lang D."/>
            <person name="Le Bail A."/>
            <person name="Leblanc C."/>
            <person name="Lerouge P."/>
            <person name="Lohr M."/>
            <person name="Lopez P.J."/>
            <person name="Martens C."/>
            <person name="Maumus F."/>
            <person name="Michel G."/>
            <person name="Miranda-Saavedra D."/>
            <person name="Morales J."/>
            <person name="Moreau H."/>
            <person name="Motomura T."/>
            <person name="Nagasato C."/>
            <person name="Napoli C.A."/>
            <person name="Nelson D.R."/>
            <person name="Nyvall-Collen P."/>
            <person name="Peters A.F."/>
            <person name="Pommier C."/>
            <person name="Potin P."/>
            <person name="Poulain J."/>
            <person name="Quesneville H."/>
            <person name="Read B."/>
            <person name="Rensing S.A."/>
            <person name="Ritter A."/>
            <person name="Rousvoal S."/>
            <person name="Samanta M."/>
            <person name="Samson G."/>
            <person name="Schroeder D.C."/>
            <person name="Segurens B."/>
            <person name="Strittmatter M."/>
            <person name="Tonon T."/>
            <person name="Tregear J.W."/>
            <person name="Valentin K."/>
            <person name="von Dassow P."/>
            <person name="Yamagishi T."/>
            <person name="Van de Peer Y."/>
            <person name="Wincker P."/>
        </authorList>
    </citation>
    <scope>NUCLEOTIDE SEQUENCE [LARGE SCALE GENOMIC DNA]</scope>
    <source>
        <strain evidence="5">Ec32 / CCAP1310/4</strain>
    </source>
</reference>
<dbReference type="PRINTS" id="PR00625">
    <property type="entry name" value="JDOMAIN"/>
</dbReference>